<name>A0ABY6F1L4_9ACTN</name>
<organism evidence="1 2">
    <name type="scientific">Streptomyces albidocamelliae</name>
    <dbReference type="NCBI Taxonomy" id="2981135"/>
    <lineage>
        <taxon>Bacteria</taxon>
        <taxon>Bacillati</taxon>
        <taxon>Actinomycetota</taxon>
        <taxon>Actinomycetes</taxon>
        <taxon>Kitasatosporales</taxon>
        <taxon>Streptomycetaceae</taxon>
        <taxon>Streptomyces</taxon>
    </lineage>
</organism>
<accession>A0ABY6F1L4</accession>
<gene>
    <name evidence="1" type="ORF">N8I86_38780</name>
</gene>
<protein>
    <submittedName>
        <fullName evidence="1">Uncharacterized protein</fullName>
    </submittedName>
</protein>
<keyword evidence="2" id="KW-1185">Reference proteome</keyword>
<evidence type="ECO:0000313" key="2">
    <source>
        <dbReference type="Proteomes" id="UP001060733"/>
    </source>
</evidence>
<evidence type="ECO:0000313" key="1">
    <source>
        <dbReference type="EMBL" id="UXY40512.1"/>
    </source>
</evidence>
<keyword evidence="1" id="KW-0614">Plasmid</keyword>
<proteinExistence type="predicted"/>
<dbReference type="EMBL" id="CP106797">
    <property type="protein sequence ID" value="UXY40512.1"/>
    <property type="molecule type" value="Genomic_DNA"/>
</dbReference>
<dbReference type="InterPro" id="IPR045677">
    <property type="entry name" value="DUF6197"/>
</dbReference>
<dbReference type="Pfam" id="PF19698">
    <property type="entry name" value="DUF6197"/>
    <property type="match status" value="1"/>
</dbReference>
<sequence length="177" mass="18462">MAAALRTAQPQQTTAPAGQPLTLEARLAAREADMTLRLEAAAIAHEVNTAHLALDPVDLADIIIVPDAPAPPPPAAYTTPVAALLERAQHRMRSAGWCAGALTDDEGRVCILGAIRAEAGGDRALEADATTVVLDSIRRRFGDHVPSVPAFNDAHGSGRTPILMVGEAARLADARCL</sequence>
<reference evidence="1" key="1">
    <citation type="submission" date="2022-10" db="EMBL/GenBank/DDBJ databases">
        <authorList>
            <person name="Mo P."/>
        </authorList>
    </citation>
    <scope>NUCLEOTIDE SEQUENCE</scope>
    <source>
        <strain evidence="1">HUAS 14-6</strain>
        <plasmid evidence="1">punmamed3</plasmid>
    </source>
</reference>
<geneLocation type="plasmid" evidence="1 2">
    <name>punmamed3</name>
</geneLocation>
<dbReference type="RefSeq" id="WP_263280346.1">
    <property type="nucleotide sequence ID" value="NZ_CP106797.1"/>
</dbReference>
<dbReference type="Proteomes" id="UP001060733">
    <property type="component" value="Plasmid punmamed3"/>
</dbReference>